<keyword evidence="2" id="KW-0812">Transmembrane</keyword>
<dbReference type="PANTHER" id="PTHR43805">
    <property type="entry name" value="GLYCEROPHOSPHORYL DIESTER PHOSPHODIESTERASE"/>
    <property type="match status" value="1"/>
</dbReference>
<keyword evidence="3" id="KW-0378">Hydrolase</keyword>
<reference evidence="3 4" key="1">
    <citation type="submission" date="2020-07" db="EMBL/GenBank/DDBJ databases">
        <title>Sequencing the genomes of 1000 actinobacteria strains.</title>
        <authorList>
            <person name="Klenk H.-P."/>
        </authorList>
    </citation>
    <scope>NUCLEOTIDE SEQUENCE [LARGE SCALE GENOMIC DNA]</scope>
    <source>
        <strain evidence="3 4">DSM 45927</strain>
    </source>
</reference>
<dbReference type="Proteomes" id="UP000575985">
    <property type="component" value="Unassembled WGS sequence"/>
</dbReference>
<dbReference type="GO" id="GO:0006629">
    <property type="term" value="P:lipid metabolic process"/>
    <property type="evidence" value="ECO:0007669"/>
    <property type="project" value="InterPro"/>
</dbReference>
<dbReference type="EMBL" id="JACCFO010000001">
    <property type="protein sequence ID" value="NYI97414.1"/>
    <property type="molecule type" value="Genomic_DNA"/>
</dbReference>
<dbReference type="AlphaFoldDB" id="A0A853BRC6"/>
<feature type="compositionally biased region" description="Basic and acidic residues" evidence="1">
    <location>
        <begin position="88"/>
        <end position="97"/>
    </location>
</feature>
<keyword evidence="2" id="KW-1133">Transmembrane helix</keyword>
<comment type="caution">
    <text evidence="3">The sequence shown here is derived from an EMBL/GenBank/DDBJ whole genome shotgun (WGS) entry which is preliminary data.</text>
</comment>
<dbReference type="GO" id="GO:0008889">
    <property type="term" value="F:glycerophosphodiester phosphodiesterase activity"/>
    <property type="evidence" value="ECO:0007669"/>
    <property type="project" value="UniProtKB-EC"/>
</dbReference>
<gene>
    <name evidence="3" type="ORF">HNR12_003691</name>
</gene>
<name>A0A853BRC6_9ACTN</name>
<dbReference type="Gene3D" id="3.20.20.190">
    <property type="entry name" value="Phosphatidylinositol (PI) phosphodiesterase"/>
    <property type="match status" value="1"/>
</dbReference>
<proteinExistence type="predicted"/>
<evidence type="ECO:0000256" key="1">
    <source>
        <dbReference type="SAM" id="MobiDB-lite"/>
    </source>
</evidence>
<dbReference type="SUPFAM" id="SSF51695">
    <property type="entry name" value="PLC-like phosphodiesterases"/>
    <property type="match status" value="1"/>
</dbReference>
<evidence type="ECO:0000313" key="3">
    <source>
        <dbReference type="EMBL" id="NYI97414.1"/>
    </source>
</evidence>
<protein>
    <submittedName>
        <fullName evidence="3">Glycerophosphoryl diester phosphodiesterase</fullName>
        <ecNumber evidence="3">3.1.4.46</ecNumber>
    </submittedName>
</protein>
<feature type="transmembrane region" description="Helical" evidence="2">
    <location>
        <begin position="21"/>
        <end position="38"/>
    </location>
</feature>
<accession>A0A853BRC6</accession>
<dbReference type="PANTHER" id="PTHR43805:SF1">
    <property type="entry name" value="GP-PDE DOMAIN-CONTAINING PROTEIN"/>
    <property type="match status" value="1"/>
</dbReference>
<organism evidence="3 4">
    <name type="scientific">Streptomonospora nanhaiensis</name>
    <dbReference type="NCBI Taxonomy" id="1323731"/>
    <lineage>
        <taxon>Bacteria</taxon>
        <taxon>Bacillati</taxon>
        <taxon>Actinomycetota</taxon>
        <taxon>Actinomycetes</taxon>
        <taxon>Streptosporangiales</taxon>
        <taxon>Nocardiopsidaceae</taxon>
        <taxon>Streptomonospora</taxon>
    </lineage>
</organism>
<feature type="compositionally biased region" description="Basic residues" evidence="1">
    <location>
        <begin position="98"/>
        <end position="117"/>
    </location>
</feature>
<keyword evidence="2" id="KW-0472">Membrane</keyword>
<keyword evidence="4" id="KW-1185">Reference proteome</keyword>
<sequence length="348" mass="38057">MSETPSSAPSPTPEPRRPRRVRRVVLAALVLLVAGTWLNNTALLAPEPDTGPDVLAHRGLGQTFDPRGCGGRHLHGRAHGPAGAPLPGEHDRRDAGRLRRWRRPGRVRRPPHRRRPVRGVPRLGGRLPHRGSGTTRDFTLEELRRLDIGHGYTADGGRTHPFRGEGVGLMPSLDDVLAEFPDRDLLIHVKSEDPEEGALLADRLARLPREQLAGITVYGGDRPVAALRAELPQVRSMSRETLTDCLLAYEALGWTGHVPDSCAHTQLHIPEGYAPWLWGWPARFTERMASVDTRVVLVAGSGGFSEGFDTPAALERVPDDYAGLVWTNRVDRIAPLVADGTGRDDGEG</sequence>
<dbReference type="EC" id="3.1.4.46" evidence="3"/>
<feature type="region of interest" description="Disordered" evidence="1">
    <location>
        <begin position="69"/>
        <end position="134"/>
    </location>
</feature>
<evidence type="ECO:0000313" key="4">
    <source>
        <dbReference type="Proteomes" id="UP000575985"/>
    </source>
</evidence>
<evidence type="ECO:0000256" key="2">
    <source>
        <dbReference type="SAM" id="Phobius"/>
    </source>
</evidence>
<dbReference type="InterPro" id="IPR017946">
    <property type="entry name" value="PLC-like_Pdiesterase_TIM-brl"/>
</dbReference>